<dbReference type="GO" id="GO:0005737">
    <property type="term" value="C:cytoplasm"/>
    <property type="evidence" value="ECO:0007669"/>
    <property type="project" value="UniProtKB-SubCell"/>
</dbReference>
<evidence type="ECO:0000256" key="14">
    <source>
        <dbReference type="ARBA" id="ARBA00023163"/>
    </source>
</evidence>
<dbReference type="GO" id="GO:0031507">
    <property type="term" value="P:heterochromatin formation"/>
    <property type="evidence" value="ECO:0007669"/>
    <property type="project" value="TreeGrafter"/>
</dbReference>
<dbReference type="InterPro" id="IPR000286">
    <property type="entry name" value="HDACs"/>
</dbReference>
<gene>
    <name evidence="20" type="ORF">BDP27DRAFT_1216424</name>
</gene>
<dbReference type="EC" id="3.5.1.98" evidence="6"/>
<comment type="cofactor">
    <cofactor evidence="1">
        <name>a divalent metal cation</name>
        <dbReference type="ChEBI" id="CHEBI:60240"/>
    </cofactor>
</comment>
<dbReference type="Pfam" id="PF00850">
    <property type="entry name" value="Hist_deacetyl"/>
    <property type="match status" value="1"/>
</dbReference>
<dbReference type="OrthoDB" id="73273at2759"/>
<dbReference type="Proteomes" id="UP000772434">
    <property type="component" value="Unassembled WGS sequence"/>
</dbReference>
<dbReference type="PRINTS" id="PR01271">
    <property type="entry name" value="HISDACETLASE"/>
</dbReference>
<dbReference type="GO" id="GO:0046872">
    <property type="term" value="F:metal ion binding"/>
    <property type="evidence" value="ECO:0007669"/>
    <property type="project" value="UniProtKB-KW"/>
</dbReference>
<evidence type="ECO:0000256" key="2">
    <source>
        <dbReference type="ARBA" id="ARBA00004123"/>
    </source>
</evidence>
<keyword evidence="9" id="KW-0678">Repressor</keyword>
<dbReference type="SUPFAM" id="SSF52768">
    <property type="entry name" value="Arginase/deacetylase"/>
    <property type="match status" value="1"/>
</dbReference>
<keyword evidence="8" id="KW-0963">Cytoplasm</keyword>
<evidence type="ECO:0000256" key="12">
    <source>
        <dbReference type="ARBA" id="ARBA00022853"/>
    </source>
</evidence>
<proteinExistence type="inferred from homology"/>
<dbReference type="InterPro" id="IPR023696">
    <property type="entry name" value="Ureohydrolase_dom_sf"/>
</dbReference>
<keyword evidence="21" id="KW-1185">Reference proteome</keyword>
<evidence type="ECO:0000256" key="17">
    <source>
        <dbReference type="ARBA" id="ARBA00041964"/>
    </source>
</evidence>
<dbReference type="EMBL" id="JADNRY010000020">
    <property type="protein sequence ID" value="KAF9073050.1"/>
    <property type="molecule type" value="Genomic_DNA"/>
</dbReference>
<evidence type="ECO:0000256" key="8">
    <source>
        <dbReference type="ARBA" id="ARBA00022490"/>
    </source>
</evidence>
<evidence type="ECO:0000256" key="6">
    <source>
        <dbReference type="ARBA" id="ARBA00012111"/>
    </source>
</evidence>
<dbReference type="InterPro" id="IPR023801">
    <property type="entry name" value="His_deacetylse_dom"/>
</dbReference>
<organism evidence="20 21">
    <name type="scientific">Rhodocollybia butyracea</name>
    <dbReference type="NCBI Taxonomy" id="206335"/>
    <lineage>
        <taxon>Eukaryota</taxon>
        <taxon>Fungi</taxon>
        <taxon>Dikarya</taxon>
        <taxon>Basidiomycota</taxon>
        <taxon>Agaricomycotina</taxon>
        <taxon>Agaricomycetes</taxon>
        <taxon>Agaricomycetidae</taxon>
        <taxon>Agaricales</taxon>
        <taxon>Marasmiineae</taxon>
        <taxon>Omphalotaceae</taxon>
        <taxon>Rhodocollybia</taxon>
    </lineage>
</organism>
<keyword evidence="7" id="KW-0158">Chromosome</keyword>
<comment type="similarity">
    <text evidence="5">Belongs to the histone deacetylase family. HD type 1 subfamily.</text>
</comment>
<keyword evidence="12" id="KW-0156">Chromatin regulator</keyword>
<accession>A0A9P5UAG8</accession>
<dbReference type="PRINTS" id="PR01270">
    <property type="entry name" value="HDASUPER"/>
</dbReference>
<evidence type="ECO:0000256" key="10">
    <source>
        <dbReference type="ARBA" id="ARBA00022723"/>
    </source>
</evidence>
<feature type="domain" description="Histone deacetylase" evidence="19">
    <location>
        <begin position="44"/>
        <end position="357"/>
    </location>
</feature>
<keyword evidence="11" id="KW-0378">Hydrolase</keyword>
<keyword evidence="13" id="KW-0805">Transcription regulation</keyword>
<evidence type="ECO:0000259" key="19">
    <source>
        <dbReference type="Pfam" id="PF00850"/>
    </source>
</evidence>
<protein>
    <recommendedName>
        <fullName evidence="16">Histone deacetylase 8</fullName>
        <ecNumber evidence="6">3.5.1.98</ecNumber>
    </recommendedName>
    <alternativeName>
        <fullName evidence="17">Protein deacetylase HDAC8</fullName>
    </alternativeName>
    <alternativeName>
        <fullName evidence="18">Protein decrotonylase HDAC8</fullName>
    </alternativeName>
</protein>
<evidence type="ECO:0000256" key="3">
    <source>
        <dbReference type="ARBA" id="ARBA00004286"/>
    </source>
</evidence>
<reference evidence="20" key="1">
    <citation type="submission" date="2020-11" db="EMBL/GenBank/DDBJ databases">
        <authorList>
            <consortium name="DOE Joint Genome Institute"/>
            <person name="Ahrendt S."/>
            <person name="Riley R."/>
            <person name="Andreopoulos W."/>
            <person name="Labutti K."/>
            <person name="Pangilinan J."/>
            <person name="Ruiz-Duenas F.J."/>
            <person name="Barrasa J.M."/>
            <person name="Sanchez-Garcia M."/>
            <person name="Camarero S."/>
            <person name="Miyauchi S."/>
            <person name="Serrano A."/>
            <person name="Linde D."/>
            <person name="Babiker R."/>
            <person name="Drula E."/>
            <person name="Ayuso-Fernandez I."/>
            <person name="Pacheco R."/>
            <person name="Padilla G."/>
            <person name="Ferreira P."/>
            <person name="Barriuso J."/>
            <person name="Kellner H."/>
            <person name="Castanera R."/>
            <person name="Alfaro M."/>
            <person name="Ramirez L."/>
            <person name="Pisabarro A.G."/>
            <person name="Kuo A."/>
            <person name="Tritt A."/>
            <person name="Lipzen A."/>
            <person name="He G."/>
            <person name="Yan M."/>
            <person name="Ng V."/>
            <person name="Cullen D."/>
            <person name="Martin F."/>
            <person name="Rosso M.-N."/>
            <person name="Henrissat B."/>
            <person name="Hibbett D."/>
            <person name="Martinez A.T."/>
            <person name="Grigoriev I.V."/>
        </authorList>
    </citation>
    <scope>NUCLEOTIDE SEQUENCE</scope>
    <source>
        <strain evidence="20">AH 40177</strain>
    </source>
</reference>
<evidence type="ECO:0000256" key="9">
    <source>
        <dbReference type="ARBA" id="ARBA00022491"/>
    </source>
</evidence>
<evidence type="ECO:0000256" key="11">
    <source>
        <dbReference type="ARBA" id="ARBA00022801"/>
    </source>
</evidence>
<sequence>MNSSTCEHVVYTVSQDLVKYSSRLPSNQGRSLLVHSLANSFGVLSSSYGSLRRVEVVKPKEATNDELGAYHAQTYLDVILHEASTDHEPTDDMLDQFGLADDCPRFVGLPKYARLVAGATLTAADALRFGHANISINWDGGRHHAQKSSASGFCYVADCILAILLLKRSQPALSTTLLFPVDPSSTKQRKPRVMYLDLDLHFSDAVSQAFYSPGVSDIPGHVLTLSIHHAAPGFFPISPLAQLPFADPSTAFDPYTLSLPLLEGASNRTFAAIWPIAERVKDIFDPDYVIVQCGVDGLAGDSKYKVFNWGLSLEHEGSLGWCVSRIVNNWNGRKLFLGGGGYNGPNAARAWTYLTSIILGKPIPVSTNIPDHPSHSGFPLYAPSFTLDVPAGNMQDTNTVEYLAEVTRQFNKACEALQQRSSASTDSIGYREMKSLFSKALRFQLHSPL</sequence>
<keyword evidence="14" id="KW-0804">Transcription</keyword>
<dbReference type="InterPro" id="IPR003084">
    <property type="entry name" value="HDAC_I/II"/>
</dbReference>
<dbReference type="GO" id="GO:0005694">
    <property type="term" value="C:chromosome"/>
    <property type="evidence" value="ECO:0007669"/>
    <property type="project" value="UniProtKB-SubCell"/>
</dbReference>
<evidence type="ECO:0000256" key="7">
    <source>
        <dbReference type="ARBA" id="ARBA00022454"/>
    </source>
</evidence>
<name>A0A9P5UAG8_9AGAR</name>
<dbReference type="PANTHER" id="PTHR10625:SF14">
    <property type="entry name" value="HISTONE DEACETYLASE 8"/>
    <property type="match status" value="1"/>
</dbReference>
<evidence type="ECO:0000256" key="15">
    <source>
        <dbReference type="ARBA" id="ARBA00023242"/>
    </source>
</evidence>
<dbReference type="InterPro" id="IPR037138">
    <property type="entry name" value="His_deacetylse_dom_sf"/>
</dbReference>
<dbReference type="GO" id="GO:0005634">
    <property type="term" value="C:nucleus"/>
    <property type="evidence" value="ECO:0007669"/>
    <property type="project" value="UniProtKB-SubCell"/>
</dbReference>
<comment type="subcellular location">
    <subcellularLocation>
        <location evidence="3">Chromosome</location>
    </subcellularLocation>
    <subcellularLocation>
        <location evidence="4">Cytoplasm</location>
    </subcellularLocation>
    <subcellularLocation>
        <location evidence="2">Nucleus</location>
    </subcellularLocation>
</comment>
<keyword evidence="10" id="KW-0479">Metal-binding</keyword>
<evidence type="ECO:0000256" key="1">
    <source>
        <dbReference type="ARBA" id="ARBA00001968"/>
    </source>
</evidence>
<evidence type="ECO:0000256" key="4">
    <source>
        <dbReference type="ARBA" id="ARBA00004496"/>
    </source>
</evidence>
<dbReference type="GO" id="GO:0141221">
    <property type="term" value="F:histone deacetylase activity, hydrolytic mechanism"/>
    <property type="evidence" value="ECO:0007669"/>
    <property type="project" value="UniProtKB-EC"/>
</dbReference>
<dbReference type="Gene3D" id="3.40.800.20">
    <property type="entry name" value="Histone deacetylase domain"/>
    <property type="match status" value="1"/>
</dbReference>
<evidence type="ECO:0000256" key="13">
    <source>
        <dbReference type="ARBA" id="ARBA00023015"/>
    </source>
</evidence>
<dbReference type="AlphaFoldDB" id="A0A9P5UAG8"/>
<evidence type="ECO:0000256" key="16">
    <source>
        <dbReference type="ARBA" id="ARBA00040347"/>
    </source>
</evidence>
<evidence type="ECO:0000313" key="20">
    <source>
        <dbReference type="EMBL" id="KAF9073050.1"/>
    </source>
</evidence>
<dbReference type="PANTHER" id="PTHR10625">
    <property type="entry name" value="HISTONE DEACETYLASE HDAC1-RELATED"/>
    <property type="match status" value="1"/>
</dbReference>
<evidence type="ECO:0000256" key="18">
    <source>
        <dbReference type="ARBA" id="ARBA00042783"/>
    </source>
</evidence>
<keyword evidence="15" id="KW-0539">Nucleus</keyword>
<evidence type="ECO:0000256" key="5">
    <source>
        <dbReference type="ARBA" id="ARBA00006457"/>
    </source>
</evidence>
<comment type="caution">
    <text evidence="20">The sequence shown here is derived from an EMBL/GenBank/DDBJ whole genome shotgun (WGS) entry which is preliminary data.</text>
</comment>
<evidence type="ECO:0000313" key="21">
    <source>
        <dbReference type="Proteomes" id="UP000772434"/>
    </source>
</evidence>